<dbReference type="SFLD" id="SFLDS00003">
    <property type="entry name" value="Haloacid_Dehalogenase"/>
    <property type="match status" value="1"/>
</dbReference>
<dbReference type="Pfam" id="PF00702">
    <property type="entry name" value="Hydrolase"/>
    <property type="match status" value="1"/>
</dbReference>
<dbReference type="Proteomes" id="UP000016567">
    <property type="component" value="Unassembled WGS sequence"/>
</dbReference>
<evidence type="ECO:0000313" key="4">
    <source>
        <dbReference type="EMBL" id="GAD77880.1"/>
    </source>
</evidence>
<dbReference type="GO" id="GO:0009231">
    <property type="term" value="P:riboflavin biosynthetic process"/>
    <property type="evidence" value="ECO:0007669"/>
    <property type="project" value="TreeGrafter"/>
</dbReference>
<dbReference type="PANTHER" id="PTHR46470">
    <property type="entry name" value="N-ACYLNEURAMINATE-9-PHOSPHATASE"/>
    <property type="match status" value="1"/>
</dbReference>
<dbReference type="OrthoDB" id="367448at2"/>
<reference evidence="4 5" key="1">
    <citation type="submission" date="2013-09" db="EMBL/GenBank/DDBJ databases">
        <title>Whole genome shotgun sequence of Vibrio azureus NBRC 104587.</title>
        <authorList>
            <person name="Isaki S."/>
            <person name="Hosoyama A."/>
            <person name="Numata M."/>
            <person name="Hashimoto M."/>
            <person name="Hosoyama Y."/>
            <person name="Tsuchikane K."/>
            <person name="Noguchi M."/>
            <person name="Hirakata S."/>
            <person name="Ichikawa N."/>
            <person name="Ohji S."/>
            <person name="Yamazoe A."/>
            <person name="Fujita N."/>
        </authorList>
    </citation>
    <scope>NUCLEOTIDE SEQUENCE [LARGE SCALE GENOMIC DNA]</scope>
    <source>
        <strain evidence="4 5">NBRC 104587</strain>
    </source>
</reference>
<dbReference type="Gene3D" id="3.40.50.1000">
    <property type="entry name" value="HAD superfamily/HAD-like"/>
    <property type="match status" value="1"/>
</dbReference>
<dbReference type="PANTHER" id="PTHR46470:SF4">
    <property type="entry name" value="5-AMINO-6-(5-PHOSPHO-D-RIBITYLAMINO)URACIL PHOSPHATASE YIGB"/>
    <property type="match status" value="1"/>
</dbReference>
<dbReference type="SFLD" id="SFLDG01129">
    <property type="entry name" value="C1.5:_HAD__Beta-PGM__Phosphata"/>
    <property type="match status" value="1"/>
</dbReference>
<evidence type="ECO:0000313" key="5">
    <source>
        <dbReference type="Proteomes" id="UP000016567"/>
    </source>
</evidence>
<dbReference type="InterPro" id="IPR051400">
    <property type="entry name" value="HAD-like_hydrolase"/>
</dbReference>
<dbReference type="InterPro" id="IPR006439">
    <property type="entry name" value="HAD-SF_hydro_IA"/>
</dbReference>
<dbReference type="eggNOG" id="COG1011">
    <property type="taxonomic scope" value="Bacteria"/>
</dbReference>
<dbReference type="EMBL" id="BATL01000097">
    <property type="protein sequence ID" value="GAD77880.1"/>
    <property type="molecule type" value="Genomic_DNA"/>
</dbReference>
<evidence type="ECO:0000256" key="2">
    <source>
        <dbReference type="ARBA" id="ARBA00022801"/>
    </source>
</evidence>
<gene>
    <name evidence="4" type="ORF">VAZ01S_097_00090</name>
</gene>
<dbReference type="NCBIfam" id="TIGR01549">
    <property type="entry name" value="HAD-SF-IA-v1"/>
    <property type="match status" value="1"/>
</dbReference>
<comment type="cofactor">
    <cofactor evidence="1">
        <name>Mg(2+)</name>
        <dbReference type="ChEBI" id="CHEBI:18420"/>
    </cofactor>
</comment>
<evidence type="ECO:0000256" key="3">
    <source>
        <dbReference type="ARBA" id="ARBA00022842"/>
    </source>
</evidence>
<sequence length="240" mass="26865">MKFYRSIKPIKAITFDLDDTLYDNVAVIVKMEQELLAWFKEHHPVVAQMSAEDWRVVKRRLLREKPALKHDVTLLRFVQIQAVFLSQGYSSLQANQIAQQAVELALEWRNRVTIAPDNIALLQTLAEKVPLVAITNGNVDCKKIGLTPYFQHILRAGPDGAAKPDRDMFQKAQQLLALPADNILHVGDHLISDVKGAISANFASCWFNNTGCQIRTLCHGGLLPDMEVSQLASLSRLVEG</sequence>
<dbReference type="InterPro" id="IPR023214">
    <property type="entry name" value="HAD_sf"/>
</dbReference>
<dbReference type="AlphaFoldDB" id="U3AVV4"/>
<name>U3AVV4_9VIBR</name>
<dbReference type="SUPFAM" id="SSF56784">
    <property type="entry name" value="HAD-like"/>
    <property type="match status" value="1"/>
</dbReference>
<keyword evidence="5" id="KW-1185">Reference proteome</keyword>
<dbReference type="STRING" id="1219077.VAZ01S_097_00090"/>
<dbReference type="InterPro" id="IPR036412">
    <property type="entry name" value="HAD-like_sf"/>
</dbReference>
<keyword evidence="2" id="KW-0378">Hydrolase</keyword>
<keyword evidence="3" id="KW-0460">Magnesium</keyword>
<accession>U3AVV4</accession>
<comment type="caution">
    <text evidence="4">The sequence shown here is derived from an EMBL/GenBank/DDBJ whole genome shotgun (WGS) entry which is preliminary data.</text>
</comment>
<organism evidence="4 5">
    <name type="scientific">Vibrio azureus NBRC 104587</name>
    <dbReference type="NCBI Taxonomy" id="1219077"/>
    <lineage>
        <taxon>Bacteria</taxon>
        <taxon>Pseudomonadati</taxon>
        <taxon>Pseudomonadota</taxon>
        <taxon>Gammaproteobacteria</taxon>
        <taxon>Vibrionales</taxon>
        <taxon>Vibrionaceae</taxon>
        <taxon>Vibrio</taxon>
    </lineage>
</organism>
<protein>
    <submittedName>
        <fullName evidence="4">Putative FMN phosphatase</fullName>
    </submittedName>
</protein>
<dbReference type="Gene3D" id="1.20.120.1600">
    <property type="match status" value="1"/>
</dbReference>
<proteinExistence type="predicted"/>
<dbReference type="GO" id="GO:0016787">
    <property type="term" value="F:hydrolase activity"/>
    <property type="evidence" value="ECO:0007669"/>
    <property type="project" value="UniProtKB-KW"/>
</dbReference>
<evidence type="ECO:0000256" key="1">
    <source>
        <dbReference type="ARBA" id="ARBA00001946"/>
    </source>
</evidence>
<dbReference type="RefSeq" id="WP_021711615.1">
    <property type="nucleotide sequence ID" value="NZ_BAOB01000033.1"/>
</dbReference>
<dbReference type="NCBIfam" id="NF008018">
    <property type="entry name" value="PRK10748.1"/>
    <property type="match status" value="1"/>
</dbReference>